<keyword evidence="3" id="KW-1185">Reference proteome</keyword>
<dbReference type="OrthoDB" id="6751304at2"/>
<name>A0A1H9DLL0_9GAMM</name>
<dbReference type="EMBL" id="FOFS01000004">
    <property type="protein sequence ID" value="SEQ13633.1"/>
    <property type="molecule type" value="Genomic_DNA"/>
</dbReference>
<dbReference type="CDD" id="cd16329">
    <property type="entry name" value="LolA_like"/>
    <property type="match status" value="1"/>
</dbReference>
<dbReference type="Proteomes" id="UP000199233">
    <property type="component" value="Unassembled WGS sequence"/>
</dbReference>
<proteinExistence type="predicted"/>
<reference evidence="2 3" key="1">
    <citation type="submission" date="2016-10" db="EMBL/GenBank/DDBJ databases">
        <authorList>
            <person name="de Groot N.N."/>
        </authorList>
    </citation>
    <scope>NUCLEOTIDE SEQUENCE [LARGE SCALE GENOMIC DNA]</scope>
    <source>
        <strain evidence="2 3">DSM 25927</strain>
    </source>
</reference>
<protein>
    <recommendedName>
        <fullName evidence="4">DUF1329 domain-containing protein</fullName>
    </recommendedName>
</protein>
<keyword evidence="1" id="KW-0732">Signal</keyword>
<feature type="chain" id="PRO_5011463324" description="DUF1329 domain-containing protein" evidence="1">
    <location>
        <begin position="23"/>
        <end position="452"/>
    </location>
</feature>
<organism evidence="2 3">
    <name type="scientific">Solimonas aquatica</name>
    <dbReference type="NCBI Taxonomy" id="489703"/>
    <lineage>
        <taxon>Bacteria</taxon>
        <taxon>Pseudomonadati</taxon>
        <taxon>Pseudomonadota</taxon>
        <taxon>Gammaproteobacteria</taxon>
        <taxon>Nevskiales</taxon>
        <taxon>Nevskiaceae</taxon>
        <taxon>Solimonas</taxon>
    </lineage>
</organism>
<dbReference type="PROSITE" id="PS51257">
    <property type="entry name" value="PROKAR_LIPOPROTEIN"/>
    <property type="match status" value="1"/>
</dbReference>
<dbReference type="STRING" id="489703.SAMN04488038_10464"/>
<dbReference type="Gene3D" id="2.50.20.10">
    <property type="entry name" value="Lipoprotein localisation LolA/LolB/LppX"/>
    <property type="match status" value="1"/>
</dbReference>
<evidence type="ECO:0000313" key="2">
    <source>
        <dbReference type="EMBL" id="SEQ13633.1"/>
    </source>
</evidence>
<gene>
    <name evidence="2" type="ORF">SAMN04488038_10464</name>
</gene>
<sequence length="452" mass="50319">MYRAGRIMIAAAAMLACGSATAAVSADEAAKLGNTLTPVGAEKAGNAAGTIPAWTPLTQHPAASLKGEYTSDAAIDAEKPVLTITKANMAQYADKLSEGHKYLLKTFDSYKMNIYPSHRQVAWPAEIYKATAVNATKCQLLGVDNPDGCSLGFPFPIPKSGAEVIWNHKLKFRGEAATRYNNQMIVQPDGTFQFTNIVEDVKFYYGSIAKPVPLTKDAGLFIKYFSKIQGPPRLAGTLILVHERAGAGPEGRQAWLYAPALKRIRRAPTVCCDNPAEGTDGHQFYDQVDMFNGILDRYTWKIVGKKEMYIPNNSNLIAGPKTKYKDIVRPKHLNQDLPRYELHRTWVVDADLRAGTNHTFRKRRFYLDEDGWQIVAVDCYDANGNLFRFQEGHMVALANVLGSGTLPEVIYHFDTGRYFITALANEDQPNDYTRQFDESYFDPDAVQKRANK</sequence>
<accession>A0A1H9DLL0</accession>
<evidence type="ECO:0008006" key="4">
    <source>
        <dbReference type="Google" id="ProtNLM"/>
    </source>
</evidence>
<dbReference type="InterPro" id="IPR010752">
    <property type="entry name" value="DUF1329"/>
</dbReference>
<evidence type="ECO:0000313" key="3">
    <source>
        <dbReference type="Proteomes" id="UP000199233"/>
    </source>
</evidence>
<feature type="signal peptide" evidence="1">
    <location>
        <begin position="1"/>
        <end position="22"/>
    </location>
</feature>
<evidence type="ECO:0000256" key="1">
    <source>
        <dbReference type="SAM" id="SignalP"/>
    </source>
</evidence>
<dbReference type="AlphaFoldDB" id="A0A1H9DLL0"/>
<dbReference type="Pfam" id="PF07044">
    <property type="entry name" value="DUF1329"/>
    <property type="match status" value="1"/>
</dbReference>